<keyword evidence="4" id="KW-0677">Repeat</keyword>
<evidence type="ECO:0000256" key="1">
    <source>
        <dbReference type="ARBA" id="ARBA00004167"/>
    </source>
</evidence>
<dbReference type="EMBL" id="CAIIXF020000001">
    <property type="protein sequence ID" value="CAH1772382.1"/>
    <property type="molecule type" value="Genomic_DNA"/>
</dbReference>
<dbReference type="InterPro" id="IPR036772">
    <property type="entry name" value="SRCR-like_dom_sf"/>
</dbReference>
<keyword evidence="3" id="KW-0732">Signal</keyword>
<reference evidence="10" key="1">
    <citation type="submission" date="2022-03" db="EMBL/GenBank/DDBJ databases">
        <authorList>
            <person name="Martin C."/>
        </authorList>
    </citation>
    <scope>NUCLEOTIDE SEQUENCE</scope>
</reference>
<dbReference type="SMART" id="SM00202">
    <property type="entry name" value="SR"/>
    <property type="match status" value="2"/>
</dbReference>
<evidence type="ECO:0000256" key="5">
    <source>
        <dbReference type="ARBA" id="ARBA00022989"/>
    </source>
</evidence>
<dbReference type="AlphaFoldDB" id="A0A8J1UWS9"/>
<dbReference type="SUPFAM" id="SSF69349">
    <property type="entry name" value="Phage fibre proteins"/>
    <property type="match status" value="1"/>
</dbReference>
<dbReference type="GO" id="GO:0016020">
    <property type="term" value="C:membrane"/>
    <property type="evidence" value="ECO:0007669"/>
    <property type="project" value="UniProtKB-SubCell"/>
</dbReference>
<feature type="disulfide bond" evidence="9">
    <location>
        <begin position="98"/>
        <end position="108"/>
    </location>
</feature>
<dbReference type="PROSITE" id="PS50287">
    <property type="entry name" value="SRCR_2"/>
    <property type="match status" value="2"/>
</dbReference>
<dbReference type="SUPFAM" id="SSF56487">
    <property type="entry name" value="SRCR-like"/>
    <property type="match status" value="2"/>
</dbReference>
<accession>A0A8J1UWS9</accession>
<evidence type="ECO:0000256" key="6">
    <source>
        <dbReference type="ARBA" id="ARBA00023136"/>
    </source>
</evidence>
<evidence type="ECO:0000256" key="8">
    <source>
        <dbReference type="ARBA" id="ARBA00023180"/>
    </source>
</evidence>
<name>A0A8J1UWS9_OWEFU</name>
<protein>
    <submittedName>
        <fullName evidence="10">Uncharacterized protein</fullName>
    </submittedName>
</protein>
<keyword evidence="2" id="KW-0812">Transmembrane</keyword>
<dbReference type="PANTHER" id="PTHR48071:SF18">
    <property type="entry name" value="DELETED IN MALIGNANT BRAIN TUMORS 1 PROTEIN-RELATED"/>
    <property type="match status" value="1"/>
</dbReference>
<evidence type="ECO:0000256" key="4">
    <source>
        <dbReference type="ARBA" id="ARBA00022737"/>
    </source>
</evidence>
<dbReference type="FunFam" id="3.10.250.10:FF:000001">
    <property type="entry name" value="Lysyl oxidase 4 isoform X1"/>
    <property type="match status" value="1"/>
</dbReference>
<evidence type="ECO:0000313" key="10">
    <source>
        <dbReference type="EMBL" id="CAH1772382.1"/>
    </source>
</evidence>
<keyword evidence="8" id="KW-0325">Glycoprotein</keyword>
<evidence type="ECO:0000256" key="7">
    <source>
        <dbReference type="ARBA" id="ARBA00023157"/>
    </source>
</evidence>
<evidence type="ECO:0000256" key="9">
    <source>
        <dbReference type="PROSITE-ProRule" id="PRU00196"/>
    </source>
</evidence>
<dbReference type="PRINTS" id="PR00258">
    <property type="entry name" value="SPERACTRCPTR"/>
</dbReference>
<dbReference type="FunFam" id="3.10.250.10:FF:000016">
    <property type="entry name" value="Scavenger receptor cysteine-rich protein type 12"/>
    <property type="match status" value="1"/>
</dbReference>
<dbReference type="Gene3D" id="3.10.250.10">
    <property type="entry name" value="SRCR-like domain"/>
    <property type="match status" value="2"/>
</dbReference>
<feature type="disulfide bond" evidence="9">
    <location>
        <begin position="208"/>
        <end position="218"/>
    </location>
</feature>
<organism evidence="10 11">
    <name type="scientific">Owenia fusiformis</name>
    <name type="common">Polychaete worm</name>
    <dbReference type="NCBI Taxonomy" id="6347"/>
    <lineage>
        <taxon>Eukaryota</taxon>
        <taxon>Metazoa</taxon>
        <taxon>Spiralia</taxon>
        <taxon>Lophotrochozoa</taxon>
        <taxon>Annelida</taxon>
        <taxon>Polychaeta</taxon>
        <taxon>Sedentaria</taxon>
        <taxon>Canalipalpata</taxon>
        <taxon>Sabellida</taxon>
        <taxon>Oweniida</taxon>
        <taxon>Oweniidae</taxon>
        <taxon>Owenia</taxon>
    </lineage>
</organism>
<dbReference type="Proteomes" id="UP000749559">
    <property type="component" value="Unassembled WGS sequence"/>
</dbReference>
<evidence type="ECO:0000313" key="11">
    <source>
        <dbReference type="Proteomes" id="UP000749559"/>
    </source>
</evidence>
<gene>
    <name evidence="10" type="ORF">OFUS_LOCUS153</name>
</gene>
<sequence length="518" mass="56218">MMIYHVHNHLYIHIFVCFIVGVESQSYRLVDGRADGTSGRVEVFYSGTWGTVCDDKWDVRDALVVCNSLNIPPINPVAHPCSKYGSASGVIQLSRLLCTGSEDALDMCPHYTWGSSAGCGHNEDAGVDCTPTESDADMIRLVGGNAYSGKVQLLHNGVWGTACSSTPWGAEEATVVCNQLGLGSNGAVAYTAGSQAGDPMIWYDNINCDGTEQNIMQCSKWGPRCPPYTASCGHSSDMGVTCDPIPTTTLPTTVETSVETTIDTTIETTIDTTIETTIDTTIETTVDTNIETIVETTVATTADTTVETTVDTTFETTVDTTFETTVDTTFETTVDTTFETTVDTTFETTVDTTFETTVDTTFETTANTTVDTTFETTPSVGKTIGTSKETTIETTIVTTFETITPPPQTTLYTSTNSPVTIPITSSFSNVAFYDVVYFKKEIEKTNAIKTDTIIIVEEQFTDSDKRVSAKAIGAFAMLLLLIAALLIVVSDVKIIYSHLRRMLYNVGVYKRKQQEVKM</sequence>
<evidence type="ECO:0000256" key="3">
    <source>
        <dbReference type="ARBA" id="ARBA00022729"/>
    </source>
</evidence>
<keyword evidence="5" id="KW-1133">Transmembrane helix</keyword>
<dbReference type="Pfam" id="PF00530">
    <property type="entry name" value="SRCR"/>
    <property type="match status" value="2"/>
</dbReference>
<proteinExistence type="predicted"/>
<dbReference type="OrthoDB" id="422749at2759"/>
<comment type="caution">
    <text evidence="10">The sequence shown here is derived from an EMBL/GenBank/DDBJ whole genome shotgun (WGS) entry which is preliminary data.</text>
</comment>
<dbReference type="PANTHER" id="PTHR48071">
    <property type="entry name" value="SRCR DOMAIN-CONTAINING PROTEIN"/>
    <property type="match status" value="1"/>
</dbReference>
<keyword evidence="11" id="KW-1185">Reference proteome</keyword>
<keyword evidence="7 9" id="KW-1015">Disulfide bond</keyword>
<comment type="caution">
    <text evidence="9">Lacks conserved residue(s) required for the propagation of feature annotation.</text>
</comment>
<dbReference type="InterPro" id="IPR001190">
    <property type="entry name" value="SRCR"/>
</dbReference>
<keyword evidence="6" id="KW-0472">Membrane</keyword>
<comment type="subcellular location">
    <subcellularLocation>
        <location evidence="1">Membrane</location>
        <topology evidence="1">Single-pass membrane protein</topology>
    </subcellularLocation>
</comment>
<evidence type="ECO:0000256" key="2">
    <source>
        <dbReference type="ARBA" id="ARBA00022692"/>
    </source>
</evidence>